<reference evidence="2" key="1">
    <citation type="submission" date="2023-07" db="EMBL/GenBank/DDBJ databases">
        <authorList>
            <consortium name="AG Swart"/>
            <person name="Singh M."/>
            <person name="Singh A."/>
            <person name="Seah K."/>
            <person name="Emmerich C."/>
        </authorList>
    </citation>
    <scope>NUCLEOTIDE SEQUENCE</scope>
    <source>
        <strain evidence="2">DP1</strain>
    </source>
</reference>
<keyword evidence="1" id="KW-0472">Membrane</keyword>
<keyword evidence="3" id="KW-1185">Reference proteome</keyword>
<evidence type="ECO:0000313" key="3">
    <source>
        <dbReference type="Proteomes" id="UP001295684"/>
    </source>
</evidence>
<dbReference type="Proteomes" id="UP001295684">
    <property type="component" value="Unassembled WGS sequence"/>
</dbReference>
<evidence type="ECO:0000256" key="1">
    <source>
        <dbReference type="SAM" id="Phobius"/>
    </source>
</evidence>
<dbReference type="EMBL" id="CAMPGE010004739">
    <property type="protein sequence ID" value="CAI2363585.1"/>
    <property type="molecule type" value="Genomic_DNA"/>
</dbReference>
<organism evidence="2 3">
    <name type="scientific">Euplotes crassus</name>
    <dbReference type="NCBI Taxonomy" id="5936"/>
    <lineage>
        <taxon>Eukaryota</taxon>
        <taxon>Sar</taxon>
        <taxon>Alveolata</taxon>
        <taxon>Ciliophora</taxon>
        <taxon>Intramacronucleata</taxon>
        <taxon>Spirotrichea</taxon>
        <taxon>Hypotrichia</taxon>
        <taxon>Euplotida</taxon>
        <taxon>Euplotidae</taxon>
        <taxon>Moneuplotes</taxon>
    </lineage>
</organism>
<gene>
    <name evidence="2" type="ORF">ECRASSUSDP1_LOCUS4921</name>
</gene>
<evidence type="ECO:0000313" key="2">
    <source>
        <dbReference type="EMBL" id="CAI2363585.1"/>
    </source>
</evidence>
<proteinExistence type="predicted"/>
<accession>A0AAD1XAP2</accession>
<protein>
    <submittedName>
        <fullName evidence="2">Uncharacterized protein</fullName>
    </submittedName>
</protein>
<feature type="transmembrane region" description="Helical" evidence="1">
    <location>
        <begin position="6"/>
        <end position="27"/>
    </location>
</feature>
<comment type="caution">
    <text evidence="2">The sequence shown here is derived from an EMBL/GenBank/DDBJ whole genome shotgun (WGS) entry which is preliminary data.</text>
</comment>
<feature type="transmembrane region" description="Helical" evidence="1">
    <location>
        <begin position="34"/>
        <end position="54"/>
    </location>
</feature>
<sequence>MLFLPLAIFCFITLMWGIILITHIDWIKDFKRDIVISIISILLLLHLALMQSGINAFRCVAIDRTLRAALIGTDIECYSSTHLK</sequence>
<dbReference type="AlphaFoldDB" id="A0AAD1XAP2"/>
<keyword evidence="1" id="KW-1133">Transmembrane helix</keyword>
<keyword evidence="1" id="KW-0812">Transmembrane</keyword>
<name>A0AAD1XAP2_EUPCR</name>